<dbReference type="InterPro" id="IPR032477">
    <property type="entry name" value="Glyco_hydro_64"/>
</dbReference>
<dbReference type="Gene3D" id="2.60.110.10">
    <property type="entry name" value="Thaumatin"/>
    <property type="match status" value="1"/>
</dbReference>
<dbReference type="Gene3D" id="3.30.920.50">
    <property type="entry name" value="Beta-1,3-glucanase, C-terminal domain"/>
    <property type="match status" value="1"/>
</dbReference>
<evidence type="ECO:0000259" key="1">
    <source>
        <dbReference type="PROSITE" id="PS52006"/>
    </source>
</evidence>
<proteinExistence type="predicted"/>
<dbReference type="PROSITE" id="PS52006">
    <property type="entry name" value="GH64"/>
    <property type="match status" value="1"/>
</dbReference>
<dbReference type="Proteomes" id="UP001215712">
    <property type="component" value="Unassembled WGS sequence"/>
</dbReference>
<feature type="domain" description="GH64" evidence="1">
    <location>
        <begin position="1"/>
        <end position="371"/>
    </location>
</feature>
<keyword evidence="3" id="KW-1185">Reference proteome</keyword>
<dbReference type="AlphaFoldDB" id="A0AAD6HUF4"/>
<reference evidence="2" key="2">
    <citation type="submission" date="2023-01" db="EMBL/GenBank/DDBJ databases">
        <authorList>
            <person name="Petersen C."/>
        </authorList>
    </citation>
    <scope>NUCLEOTIDE SEQUENCE</scope>
    <source>
        <strain evidence="2">IBT 17514</strain>
    </source>
</reference>
<dbReference type="EMBL" id="JAQJAN010000003">
    <property type="protein sequence ID" value="KAJ5734504.1"/>
    <property type="molecule type" value="Genomic_DNA"/>
</dbReference>
<gene>
    <name evidence="2" type="ORF">N7493_003290</name>
</gene>
<evidence type="ECO:0000313" key="2">
    <source>
        <dbReference type="EMBL" id="KAJ5734504.1"/>
    </source>
</evidence>
<comment type="caution">
    <text evidence="2">The sequence shown here is derived from an EMBL/GenBank/DDBJ whole genome shotgun (WGS) entry which is preliminary data.</text>
</comment>
<reference evidence="2" key="1">
    <citation type="journal article" date="2023" name="IMA Fungus">
        <title>Comparative genomic study of the Penicillium genus elucidates a diverse pangenome and 15 lateral gene transfer events.</title>
        <authorList>
            <person name="Petersen C."/>
            <person name="Sorensen T."/>
            <person name="Nielsen M.R."/>
            <person name="Sondergaard T.E."/>
            <person name="Sorensen J.L."/>
            <person name="Fitzpatrick D.A."/>
            <person name="Frisvad J.C."/>
            <person name="Nielsen K.L."/>
        </authorList>
    </citation>
    <scope>NUCLEOTIDE SEQUENCE</scope>
    <source>
        <strain evidence="2">IBT 17514</strain>
    </source>
</reference>
<dbReference type="Pfam" id="PF16483">
    <property type="entry name" value="Glyco_hydro_64"/>
    <property type="match status" value="1"/>
</dbReference>
<accession>A0AAD6HUF4</accession>
<dbReference type="InterPro" id="IPR037398">
    <property type="entry name" value="Glyco_hydro_64_fam"/>
</dbReference>
<protein>
    <recommendedName>
        <fullName evidence="1">GH64 domain-containing protein</fullName>
    </recommendedName>
</protein>
<dbReference type="PANTHER" id="PTHR38165:SF1">
    <property type="entry name" value="GLUCANASE B"/>
    <property type="match status" value="1"/>
</dbReference>
<organism evidence="2 3">
    <name type="scientific">Penicillium malachiteum</name>
    <dbReference type="NCBI Taxonomy" id="1324776"/>
    <lineage>
        <taxon>Eukaryota</taxon>
        <taxon>Fungi</taxon>
        <taxon>Dikarya</taxon>
        <taxon>Ascomycota</taxon>
        <taxon>Pezizomycotina</taxon>
        <taxon>Eurotiomycetes</taxon>
        <taxon>Eurotiomycetidae</taxon>
        <taxon>Eurotiales</taxon>
        <taxon>Aspergillaceae</taxon>
        <taxon>Penicillium</taxon>
    </lineage>
</organism>
<dbReference type="PANTHER" id="PTHR38165">
    <property type="match status" value="1"/>
</dbReference>
<name>A0AAD6HUF4_9EURO</name>
<dbReference type="CDD" id="cd09220">
    <property type="entry name" value="GH64-GluB-like"/>
    <property type="match status" value="1"/>
</dbReference>
<dbReference type="InterPro" id="IPR037176">
    <property type="entry name" value="Osmotin/thaumatin-like_sf"/>
</dbReference>
<dbReference type="InterPro" id="IPR042517">
    <property type="entry name" value="Glyco_hydro_64_N_2"/>
</dbReference>
<sequence>MSTLNFALVNNTGSDTVYAYITGQAIDNNDALFLLESDGKTAYYPTSPSSDGSALSADCAISLGASGSTTTVTIPHLAGARLWFSRDSKLTFYLNPGPALVEPSVSNTSDPNYNLYWDFCEFTWNSTELFVNITFVDFVCLPIALSLENTSGTIQTVEGLPADGLDTICTGLTTQNASDGAGWDELIITTGGANLRAVSPNTGGTLTSGLLGSYWDSYVASVWSKYTDTTLTVDTQASAGSLTATVTNDELTFSSDSITYAQPSSSAIWSNSSGAFAVVSSTTQNAVTARLAAAFNRSTMLIDTNQPDGEVVSTYYTNSITNHYARLCHATTLDGRGYAFPYDDVGPTGGADQSGSISDSSPQLLTVTVGGPISSSSTNKSVKRAVIKEAAKSTTAQVTQKQGLVQAVKNALRKLTRSKSS</sequence>
<evidence type="ECO:0000313" key="3">
    <source>
        <dbReference type="Proteomes" id="UP001215712"/>
    </source>
</evidence>